<proteinExistence type="predicted"/>
<accession>A0A6C1E502</accession>
<dbReference type="InterPro" id="IPR048519">
    <property type="entry name" value="Gfd2/YDR514C-like_C"/>
</dbReference>
<reference evidence="2 3" key="1">
    <citation type="journal article" date="2019" name="BMC Genomics">
        <title>Chromosome level assembly and comparative genome analysis confirm lager-brewing yeasts originated from a single hybridization.</title>
        <authorList>
            <person name="Salazar A.N."/>
            <person name="Gorter de Vries A.R."/>
            <person name="van den Broek M."/>
            <person name="Brouwers N."/>
            <person name="de la Torre Cortes P."/>
            <person name="Kuijpers N.G.A."/>
            <person name="Daran J.G."/>
            <person name="Abeel T."/>
        </authorList>
    </citation>
    <scope>NUCLEOTIDE SEQUENCE [LARGE SCALE GENOMIC DNA]</scope>
    <source>
        <strain evidence="2 3">CBS 1483</strain>
    </source>
</reference>
<dbReference type="EMBL" id="CP048999">
    <property type="protein sequence ID" value="QID83817.1"/>
    <property type="molecule type" value="Genomic_DNA"/>
</dbReference>
<feature type="domain" description="Gfd2/YDR514C-like C-terminal" evidence="1">
    <location>
        <begin position="201"/>
        <end position="394"/>
    </location>
</feature>
<dbReference type="InterPro" id="IPR040151">
    <property type="entry name" value="Gfd2/YDR514C-like"/>
</dbReference>
<keyword evidence="3" id="KW-1185">Reference proteome</keyword>
<sequence length="483" mass="55507">MNFWTKSMKAYEAIGKMASHRFNSKAVRNYHQPQALNRSLTTRNAAKVRGMVPSRREGIGSYKSSSNNLKNKLGKHVTWINEFEHFNALHKVSYSPNDLLRDEIQKYLKILNTNYQSISKKSTESLNKKLEVVNKEWVEKNGHIPEVSKDDKEKGLRKQYLAHVNNVKNEHIPTMDCKPGSSQFTYLSNTIELLSSNKTICFAVDVEAFEFDTNIVTEIGISIYDPRENKHSLTPIIRSYHLVVAEALPLRNKKFVCDFKDCFLLGESLVLPLEQCVEFIQSLINFYMKCETDEDLSWERAFVGHSISGDIRWLKKIGVHIPELDNELDKPDGSVEASDLRKHIKMLDTEKIYSICYGKKGSSLGKLLRLFHMPHAFLHNAGNDAYYTLLLMLKLGDFNFRKQIGADDLEAMGHRIRQWFDREKDEPKILPMSYVLSVMNANNDKGKANDNGRKKIKDLVPQTEFSGSQWFQNARAAFKSTLV</sequence>
<dbReference type="InterPro" id="IPR036397">
    <property type="entry name" value="RNaseH_sf"/>
</dbReference>
<dbReference type="PANTHER" id="PTHR28083">
    <property type="entry name" value="GOOD FOR FULL DBP5 ACTIVITY PROTEIN 2"/>
    <property type="match status" value="1"/>
</dbReference>
<dbReference type="Proteomes" id="UP000501346">
    <property type="component" value="Chromosome SeII-SeIV"/>
</dbReference>
<protein>
    <recommendedName>
        <fullName evidence="1">Gfd2/YDR514C-like C-terminal domain-containing protein</fullName>
    </recommendedName>
</protein>
<dbReference type="OrthoDB" id="5953249at2759"/>
<evidence type="ECO:0000313" key="2">
    <source>
        <dbReference type="EMBL" id="QID83817.1"/>
    </source>
</evidence>
<organism evidence="2 3">
    <name type="scientific">Saccharomyces pastorianus</name>
    <name type="common">Lager yeast</name>
    <name type="synonym">Saccharomyces cerevisiae x Saccharomyces eubayanus</name>
    <dbReference type="NCBI Taxonomy" id="27292"/>
    <lineage>
        <taxon>Eukaryota</taxon>
        <taxon>Fungi</taxon>
        <taxon>Dikarya</taxon>
        <taxon>Ascomycota</taxon>
        <taxon>Saccharomycotina</taxon>
        <taxon>Saccharomycetes</taxon>
        <taxon>Saccharomycetales</taxon>
        <taxon>Saccharomycetaceae</taxon>
        <taxon>Saccharomyces</taxon>
    </lineage>
</organism>
<dbReference type="GO" id="GO:0003676">
    <property type="term" value="F:nucleic acid binding"/>
    <property type="evidence" value="ECO:0007669"/>
    <property type="project" value="InterPro"/>
</dbReference>
<dbReference type="Gene3D" id="3.30.420.10">
    <property type="entry name" value="Ribonuclease H-like superfamily/Ribonuclease H"/>
    <property type="match status" value="1"/>
</dbReference>
<dbReference type="AlphaFoldDB" id="A0A6C1E502"/>
<evidence type="ECO:0000313" key="3">
    <source>
        <dbReference type="Proteomes" id="UP000501346"/>
    </source>
</evidence>
<evidence type="ECO:0000259" key="1">
    <source>
        <dbReference type="Pfam" id="PF21762"/>
    </source>
</evidence>
<gene>
    <name evidence="2" type="ORF">GRS66_006296</name>
</gene>
<dbReference type="SUPFAM" id="SSF53098">
    <property type="entry name" value="Ribonuclease H-like"/>
    <property type="match status" value="1"/>
</dbReference>
<dbReference type="PANTHER" id="PTHR28083:SF1">
    <property type="entry name" value="GOOD FOR FULL DBP5 ACTIVITY PROTEIN 2"/>
    <property type="match status" value="1"/>
</dbReference>
<dbReference type="InterPro" id="IPR012337">
    <property type="entry name" value="RNaseH-like_sf"/>
</dbReference>
<name>A0A6C1E502_SACPS</name>
<dbReference type="GO" id="GO:0005634">
    <property type="term" value="C:nucleus"/>
    <property type="evidence" value="ECO:0007669"/>
    <property type="project" value="TreeGrafter"/>
</dbReference>
<dbReference type="Pfam" id="PF21762">
    <property type="entry name" value="DEDDh_C"/>
    <property type="match status" value="1"/>
</dbReference>